<protein>
    <submittedName>
        <fullName evidence="2">Phosphoribosyl transferase domain protein</fullName>
    </submittedName>
</protein>
<dbReference type="GO" id="GO:0016740">
    <property type="term" value="F:transferase activity"/>
    <property type="evidence" value="ECO:0007669"/>
    <property type="project" value="UniProtKB-KW"/>
</dbReference>
<proteinExistence type="inferred from homology"/>
<dbReference type="AlphaFoldDB" id="U7V1G4"/>
<comment type="caution">
    <text evidence="2">The sequence shown here is derived from an EMBL/GenBank/DDBJ whole genome shotgun (WGS) entry which is preliminary data.</text>
</comment>
<organism evidence="2 3">
    <name type="scientific">Rothia aeria F0184</name>
    <dbReference type="NCBI Taxonomy" id="888019"/>
    <lineage>
        <taxon>Bacteria</taxon>
        <taxon>Bacillati</taxon>
        <taxon>Actinomycetota</taxon>
        <taxon>Actinomycetes</taxon>
        <taxon>Micrococcales</taxon>
        <taxon>Micrococcaceae</taxon>
        <taxon>Rothia</taxon>
    </lineage>
</organism>
<accession>U7V1G4</accession>
<dbReference type="PANTHER" id="PTHR47505:SF1">
    <property type="entry name" value="DNA UTILIZATION PROTEIN YHGH"/>
    <property type="match status" value="1"/>
</dbReference>
<reference evidence="2 3" key="1">
    <citation type="submission" date="2013-08" db="EMBL/GenBank/DDBJ databases">
        <authorList>
            <person name="Weinstock G."/>
            <person name="Sodergren E."/>
            <person name="Wylie T."/>
            <person name="Fulton L."/>
            <person name="Fulton R."/>
            <person name="Fronick C."/>
            <person name="O'Laughlin M."/>
            <person name="Godfrey J."/>
            <person name="Miner T."/>
            <person name="Herter B."/>
            <person name="Appelbaum E."/>
            <person name="Cordes M."/>
            <person name="Lek S."/>
            <person name="Wollam A."/>
            <person name="Pepin K.H."/>
            <person name="Palsikar V.B."/>
            <person name="Mitreva M."/>
            <person name="Wilson R.K."/>
        </authorList>
    </citation>
    <scope>NUCLEOTIDE SEQUENCE [LARGE SCALE GENOMIC DNA]</scope>
    <source>
        <strain evidence="2 3">F0184</strain>
    </source>
</reference>
<dbReference type="HOGENOM" id="CLU_054549_3_1_11"/>
<dbReference type="InterPro" id="IPR051910">
    <property type="entry name" value="ComF/GntX_DNA_util-trans"/>
</dbReference>
<sequence length="296" mass="31036">MSQSVGGSGTPQRKRAHAATGALNSAYALWELFFPATCACCGVGGTALLRRGDAVKQPQKAGVVPQRSGLCTDCSSRVQERLAQPYRPLVRYRLPPVLTAGSYEAEVTRTILAFKNAGRLDTLAELGEPLAAVVEAHLWAAYRTGLIAPGDTLHLVPAPSSPASVRRRGYSPARELADEAARRVRARSLARRLGVRVSVAPVLRVRASWASFAGAGSSGGQKGLSASERARRMRGMMRVSGAAPAGMLCLVCDDVLTTGATAVEAVRALRQAGILPLGVATLASVPLKTQGDELVT</sequence>
<comment type="similarity">
    <text evidence="1">Belongs to the ComF/GntX family.</text>
</comment>
<keyword evidence="2" id="KW-0808">Transferase</keyword>
<dbReference type="SUPFAM" id="SSF53271">
    <property type="entry name" value="PRTase-like"/>
    <property type="match status" value="1"/>
</dbReference>
<evidence type="ECO:0000313" key="2">
    <source>
        <dbReference type="EMBL" id="ERT65415.1"/>
    </source>
</evidence>
<dbReference type="InterPro" id="IPR029057">
    <property type="entry name" value="PRTase-like"/>
</dbReference>
<dbReference type="PANTHER" id="PTHR47505">
    <property type="entry name" value="DNA UTILIZATION PROTEIN YHGH"/>
    <property type="match status" value="1"/>
</dbReference>
<dbReference type="Proteomes" id="UP000017174">
    <property type="component" value="Unassembled WGS sequence"/>
</dbReference>
<name>U7V1G4_9MICC</name>
<dbReference type="EMBL" id="AXZG01000053">
    <property type="protein sequence ID" value="ERT65415.1"/>
    <property type="molecule type" value="Genomic_DNA"/>
</dbReference>
<evidence type="ECO:0000256" key="1">
    <source>
        <dbReference type="ARBA" id="ARBA00008007"/>
    </source>
</evidence>
<evidence type="ECO:0000313" key="3">
    <source>
        <dbReference type="Proteomes" id="UP000017174"/>
    </source>
</evidence>
<gene>
    <name evidence="2" type="ORF">HMPREF0742_01804</name>
</gene>
<dbReference type="Gene3D" id="3.40.50.2020">
    <property type="match status" value="1"/>
</dbReference>
<dbReference type="InterPro" id="IPR000836">
    <property type="entry name" value="PRTase_dom"/>
</dbReference>
<dbReference type="CDD" id="cd06223">
    <property type="entry name" value="PRTases_typeI"/>
    <property type="match status" value="1"/>
</dbReference>